<reference evidence="2 3" key="1">
    <citation type="journal article" date="2012" name="Eukaryot. Cell">
        <title>Draft genome sequence of Wickerhamomyces ciferrii NRRL Y-1031 F-60-10.</title>
        <authorList>
            <person name="Schneider J."/>
            <person name="Andrea H."/>
            <person name="Blom J."/>
            <person name="Jaenicke S."/>
            <person name="Ruckert C."/>
            <person name="Schorsch C."/>
            <person name="Szczepanowski R."/>
            <person name="Farwick M."/>
            <person name="Goesmann A."/>
            <person name="Puhler A."/>
            <person name="Schaffer S."/>
            <person name="Tauch A."/>
            <person name="Kohler T."/>
            <person name="Brinkrolf K."/>
        </authorList>
    </citation>
    <scope>NUCLEOTIDE SEQUENCE [LARGE SCALE GENOMIC DNA]</scope>
    <source>
        <strain evidence="3">ATCC 14091 / BCRC 22168 / CBS 111 / JCM 3599 / NBRC 0793 / NRRL Y-1031 F-60-10</strain>
    </source>
</reference>
<dbReference type="GO" id="GO:0003743">
    <property type="term" value="F:translation initiation factor activity"/>
    <property type="evidence" value="ECO:0007669"/>
    <property type="project" value="UniProtKB-KW"/>
</dbReference>
<evidence type="ECO:0000313" key="2">
    <source>
        <dbReference type="EMBL" id="CCH44561.1"/>
    </source>
</evidence>
<organism evidence="2 3">
    <name type="scientific">Wickerhamomyces ciferrii (strain ATCC 14091 / BCRC 22168 / CBS 111 / JCM 3599 / NBRC 0793 / NRRL Y-1031 F-60-10)</name>
    <name type="common">Yeast</name>
    <name type="synonym">Pichia ciferrii</name>
    <dbReference type="NCBI Taxonomy" id="1206466"/>
    <lineage>
        <taxon>Eukaryota</taxon>
        <taxon>Fungi</taxon>
        <taxon>Dikarya</taxon>
        <taxon>Ascomycota</taxon>
        <taxon>Saccharomycotina</taxon>
        <taxon>Saccharomycetes</taxon>
        <taxon>Phaffomycetales</taxon>
        <taxon>Wickerhamomycetaceae</taxon>
        <taxon>Wickerhamomyces</taxon>
    </lineage>
</organism>
<feature type="compositionally biased region" description="Polar residues" evidence="1">
    <location>
        <begin position="216"/>
        <end position="235"/>
    </location>
</feature>
<keyword evidence="2" id="KW-0648">Protein biosynthesis</keyword>
<sequence>MAANQEVNDSSSDPDSVSLLLLQYEYTQKSLEVDLHQWSLQDQSLVSKIEQLIDKIEKPVNYEVLTKLILFKGDIGVLQCLQRSHAKIPKFESKDELLTFFKYFGLSSEQMKEILFKSLKNLSGICNFLSSNNNETKKCHQELPILQSTCELSKLSSIIENNILYKKFDDNEDQSHPNSQIEEEETPSKRKKKDIERRSSSIYVPAKSLPQPPTASYPNLNNNARQLESSPNLVESRSLAHHPGQNPIKSEPVASRSFKNSLRDTFEEPHPKRPSFFNPRRNNDPGLTEEESILTNRTFPVVRPPSSPPEANLPPLPKDDIFKVRKEIDLDTVKPAQTTDNKSKSHVKDEEDSSLYRFTIADNYGNKSTYINTSKDSQFAKTFKSFLRMYHKGCDLEATFMFGDKSARFRDSPATLGFKSIGDNFLNVEVRKWFLVEIRSGKNLFDFKATYTVYDDLPLKTTFFLYTDSYRLKFDVRGKFNFKFKLNDQEINLDSTCKEIGFKRKDVIIAEEMKRNE</sequence>
<comment type="caution">
    <text evidence="2">The sequence shown here is derived from an EMBL/GenBank/DDBJ whole genome shotgun (WGS) entry which is preliminary data.</text>
</comment>
<feature type="compositionally biased region" description="Basic and acidic residues" evidence="1">
    <location>
        <begin position="261"/>
        <end position="271"/>
    </location>
</feature>
<evidence type="ECO:0000256" key="1">
    <source>
        <dbReference type="SAM" id="MobiDB-lite"/>
    </source>
</evidence>
<name>K0KNJ0_WICCF</name>
<protein>
    <submittedName>
        <fullName evidence="2">Translation initiation factor IF-2</fullName>
    </submittedName>
</protein>
<dbReference type="EMBL" id="CAIF01000143">
    <property type="protein sequence ID" value="CCH44561.1"/>
    <property type="molecule type" value="Genomic_DNA"/>
</dbReference>
<accession>K0KNJ0</accession>
<dbReference type="InParanoid" id="K0KNJ0"/>
<feature type="compositionally biased region" description="Pro residues" evidence="1">
    <location>
        <begin position="302"/>
        <end position="316"/>
    </location>
</feature>
<gene>
    <name evidence="2" type="ORF">BN7_4127</name>
</gene>
<keyword evidence="2" id="KW-0396">Initiation factor</keyword>
<keyword evidence="3" id="KW-1185">Reference proteome</keyword>
<evidence type="ECO:0000313" key="3">
    <source>
        <dbReference type="Proteomes" id="UP000009328"/>
    </source>
</evidence>
<dbReference type="AlphaFoldDB" id="K0KNJ0"/>
<feature type="region of interest" description="Disordered" evidence="1">
    <location>
        <begin position="169"/>
        <end position="318"/>
    </location>
</feature>
<dbReference type="Proteomes" id="UP000009328">
    <property type="component" value="Unassembled WGS sequence"/>
</dbReference>
<proteinExistence type="predicted"/>
<dbReference type="HOGENOM" id="CLU_526990_0_0_1"/>